<evidence type="ECO:0000256" key="2">
    <source>
        <dbReference type="SAM" id="Phobius"/>
    </source>
</evidence>
<dbReference type="OrthoDB" id="5245110at2"/>
<sequence>MEGSVAAPPQRVCPKCARISWATGPQCPYCTASFRSGQGVTPWMLVAAVVVVLLAFAAMFYLTVQEVNDRVDEVNTRVDANFDRIRTDVQRQLQALPQTGTGTVPAPTATPLPTPTPAPTVTAAPTETPTVEGETTPDPGADSTPTPSPEPEIINP</sequence>
<dbReference type="AlphaFoldDB" id="A0A660L853"/>
<feature type="transmembrane region" description="Helical" evidence="2">
    <location>
        <begin position="43"/>
        <end position="62"/>
    </location>
</feature>
<feature type="compositionally biased region" description="Pro residues" evidence="1">
    <location>
        <begin position="108"/>
        <end position="118"/>
    </location>
</feature>
<evidence type="ECO:0000256" key="1">
    <source>
        <dbReference type="SAM" id="MobiDB-lite"/>
    </source>
</evidence>
<accession>A0A660L853</accession>
<evidence type="ECO:0000313" key="4">
    <source>
        <dbReference type="Proteomes" id="UP000278962"/>
    </source>
</evidence>
<feature type="compositionally biased region" description="Low complexity" evidence="1">
    <location>
        <begin position="119"/>
        <end position="137"/>
    </location>
</feature>
<reference evidence="3 4" key="1">
    <citation type="submission" date="2018-10" db="EMBL/GenBank/DDBJ databases">
        <title>Genomic Encyclopedia of Archaeal and Bacterial Type Strains, Phase II (KMG-II): from individual species to whole genera.</title>
        <authorList>
            <person name="Goeker M."/>
        </authorList>
    </citation>
    <scope>NUCLEOTIDE SEQUENCE [LARGE SCALE GENOMIC DNA]</scope>
    <source>
        <strain evidence="3 4">DSM 14954</strain>
    </source>
</reference>
<gene>
    <name evidence="3" type="ORF">C8N24_1022</name>
</gene>
<protein>
    <submittedName>
        <fullName evidence="3">Uncharacterized protein</fullName>
    </submittedName>
</protein>
<dbReference type="Proteomes" id="UP000278962">
    <property type="component" value="Unassembled WGS sequence"/>
</dbReference>
<keyword evidence="4" id="KW-1185">Reference proteome</keyword>
<feature type="region of interest" description="Disordered" evidence="1">
    <location>
        <begin position="91"/>
        <end position="156"/>
    </location>
</feature>
<keyword evidence="2" id="KW-1133">Transmembrane helix</keyword>
<proteinExistence type="predicted"/>
<dbReference type="EMBL" id="RBIL01000001">
    <property type="protein sequence ID" value="RKQ91202.1"/>
    <property type="molecule type" value="Genomic_DNA"/>
</dbReference>
<organism evidence="3 4">
    <name type="scientific">Solirubrobacter pauli</name>
    <dbReference type="NCBI Taxonomy" id="166793"/>
    <lineage>
        <taxon>Bacteria</taxon>
        <taxon>Bacillati</taxon>
        <taxon>Actinomycetota</taxon>
        <taxon>Thermoleophilia</taxon>
        <taxon>Solirubrobacterales</taxon>
        <taxon>Solirubrobacteraceae</taxon>
        <taxon>Solirubrobacter</taxon>
    </lineage>
</organism>
<comment type="caution">
    <text evidence="3">The sequence shown here is derived from an EMBL/GenBank/DDBJ whole genome shotgun (WGS) entry which is preliminary data.</text>
</comment>
<keyword evidence="2" id="KW-0472">Membrane</keyword>
<evidence type="ECO:0000313" key="3">
    <source>
        <dbReference type="EMBL" id="RKQ91202.1"/>
    </source>
</evidence>
<keyword evidence="2" id="KW-0812">Transmembrane</keyword>
<name>A0A660L853_9ACTN</name>
<dbReference type="RefSeq" id="WP_121248610.1">
    <property type="nucleotide sequence ID" value="NZ_RBIL01000001.1"/>
</dbReference>